<keyword evidence="6" id="KW-0732">Signal</keyword>
<feature type="signal peptide" evidence="6">
    <location>
        <begin position="1"/>
        <end position="21"/>
    </location>
</feature>
<gene>
    <name evidence="8" type="ORF">N0D28_13260</name>
</gene>
<dbReference type="NCBIfam" id="TIGR00225">
    <property type="entry name" value="prc"/>
    <property type="match status" value="1"/>
</dbReference>
<dbReference type="InterPro" id="IPR001478">
    <property type="entry name" value="PDZ"/>
</dbReference>
<evidence type="ECO:0000256" key="6">
    <source>
        <dbReference type="SAM" id="SignalP"/>
    </source>
</evidence>
<accession>A0ABY5YFF9</accession>
<comment type="similarity">
    <text evidence="1 5">Belongs to the peptidase S41A family.</text>
</comment>
<dbReference type="InterPro" id="IPR055210">
    <property type="entry name" value="CtpA/B_N"/>
</dbReference>
<dbReference type="InterPro" id="IPR005151">
    <property type="entry name" value="Tail-specific_protease"/>
</dbReference>
<dbReference type="Pfam" id="PF22694">
    <property type="entry name" value="CtpB_N-like"/>
    <property type="match status" value="1"/>
</dbReference>
<dbReference type="PANTHER" id="PTHR32060:SF30">
    <property type="entry name" value="CARBOXY-TERMINAL PROCESSING PROTEASE CTPA"/>
    <property type="match status" value="1"/>
</dbReference>
<organism evidence="8 9">
    <name type="scientific">Deinococcus rubellus</name>
    <dbReference type="NCBI Taxonomy" id="1889240"/>
    <lineage>
        <taxon>Bacteria</taxon>
        <taxon>Thermotogati</taxon>
        <taxon>Deinococcota</taxon>
        <taxon>Deinococci</taxon>
        <taxon>Deinococcales</taxon>
        <taxon>Deinococcaceae</taxon>
        <taxon>Deinococcus</taxon>
    </lineage>
</organism>
<name>A0ABY5YFF9_9DEIO</name>
<evidence type="ECO:0000256" key="4">
    <source>
        <dbReference type="ARBA" id="ARBA00022825"/>
    </source>
</evidence>
<evidence type="ECO:0000256" key="3">
    <source>
        <dbReference type="ARBA" id="ARBA00022801"/>
    </source>
</evidence>
<dbReference type="SUPFAM" id="SSF50156">
    <property type="entry name" value="PDZ domain-like"/>
    <property type="match status" value="1"/>
</dbReference>
<feature type="domain" description="PDZ" evidence="7">
    <location>
        <begin position="79"/>
        <end position="156"/>
    </location>
</feature>
<evidence type="ECO:0000256" key="2">
    <source>
        <dbReference type="ARBA" id="ARBA00022670"/>
    </source>
</evidence>
<evidence type="ECO:0000259" key="7">
    <source>
        <dbReference type="PROSITE" id="PS50106"/>
    </source>
</evidence>
<dbReference type="Gene3D" id="3.30.750.44">
    <property type="match status" value="1"/>
</dbReference>
<keyword evidence="3 5" id="KW-0378">Hydrolase</keyword>
<dbReference type="InterPro" id="IPR036034">
    <property type="entry name" value="PDZ_sf"/>
</dbReference>
<dbReference type="Pfam" id="PF03572">
    <property type="entry name" value="Peptidase_S41"/>
    <property type="match status" value="1"/>
</dbReference>
<reference evidence="8" key="1">
    <citation type="submission" date="2022-09" db="EMBL/GenBank/DDBJ databases">
        <title>genome sequence of Deinococcus rubellus.</title>
        <authorList>
            <person name="Srinivasan S."/>
        </authorList>
    </citation>
    <scope>NUCLEOTIDE SEQUENCE</scope>
    <source>
        <strain evidence="8">Ant6</strain>
    </source>
</reference>
<evidence type="ECO:0000313" key="9">
    <source>
        <dbReference type="Proteomes" id="UP001060261"/>
    </source>
</evidence>
<feature type="chain" id="PRO_5046015068" evidence="6">
    <location>
        <begin position="22"/>
        <end position="437"/>
    </location>
</feature>
<dbReference type="InterPro" id="IPR004447">
    <property type="entry name" value="Peptidase_S41A"/>
</dbReference>
<keyword evidence="9" id="KW-1185">Reference proteome</keyword>
<keyword evidence="2 5" id="KW-0645">Protease</keyword>
<evidence type="ECO:0000256" key="5">
    <source>
        <dbReference type="RuleBase" id="RU004404"/>
    </source>
</evidence>
<dbReference type="Gene3D" id="2.30.42.10">
    <property type="match status" value="1"/>
</dbReference>
<dbReference type="SMART" id="SM00245">
    <property type="entry name" value="TSPc"/>
    <property type="match status" value="1"/>
</dbReference>
<proteinExistence type="inferred from homology"/>
<dbReference type="InterPro" id="IPR041489">
    <property type="entry name" value="PDZ_6"/>
</dbReference>
<keyword evidence="4 5" id="KW-0720">Serine protease</keyword>
<dbReference type="Proteomes" id="UP001060261">
    <property type="component" value="Chromosome"/>
</dbReference>
<sequence>MRKRLLLVSGALAATAAVGYAQFTTYSTTDIVKTTNGKAFVQLFGALHQLYLRPLDDNKLMNGAIKGMIASLDDEFTYYVEAQDNQTDQENLSGAFFGIGIQLTAANPDGTGAKVDTVFKTGSAIQGGVQTGDVFLKIGDKDVTTLSLNDVVRLVRGEKGTKVNITFGRGKSTYAVALERQPVTIVSVEQTILPGNIGYIALNTFYSEKVNEQFAAAVQGMEKKGIKKLILDLRDNGGGLLSSGVFVADQFMQKGPIVSLRDNKGKTTVYDTAKAQSTDYTGQLVLLINKNSASASEIVAGALQDTKRATIVGETSFGKGVAQTPVELVNGAQVRIVANEWLTPNGRQIQKKGITPDVKVDDNRRPIPLNFTGSGVKAGAKVTLNIGGKPVDVVADKDGKFNYIAPPVAQPSNPDQGVAIVDPAKDAELAAALKQFK</sequence>
<protein>
    <submittedName>
        <fullName evidence="8">S41 family peptidase</fullName>
    </submittedName>
</protein>
<dbReference type="CDD" id="cd07560">
    <property type="entry name" value="Peptidase_S41_CPP"/>
    <property type="match status" value="1"/>
</dbReference>
<dbReference type="Pfam" id="PF17820">
    <property type="entry name" value="PDZ_6"/>
    <property type="match status" value="1"/>
</dbReference>
<dbReference type="RefSeq" id="WP_260559969.1">
    <property type="nucleotide sequence ID" value="NZ_BAABEC010000074.1"/>
</dbReference>
<dbReference type="SUPFAM" id="SSF52096">
    <property type="entry name" value="ClpP/crotonase"/>
    <property type="match status" value="1"/>
</dbReference>
<evidence type="ECO:0000313" key="8">
    <source>
        <dbReference type="EMBL" id="UWX63686.1"/>
    </source>
</evidence>
<dbReference type="PROSITE" id="PS50106">
    <property type="entry name" value="PDZ"/>
    <property type="match status" value="1"/>
</dbReference>
<dbReference type="Gene3D" id="3.90.226.10">
    <property type="entry name" value="2-enoyl-CoA Hydratase, Chain A, domain 1"/>
    <property type="match status" value="1"/>
</dbReference>
<dbReference type="PANTHER" id="PTHR32060">
    <property type="entry name" value="TAIL-SPECIFIC PROTEASE"/>
    <property type="match status" value="1"/>
</dbReference>
<dbReference type="InterPro" id="IPR029045">
    <property type="entry name" value="ClpP/crotonase-like_dom_sf"/>
</dbReference>
<dbReference type="EMBL" id="CP104213">
    <property type="protein sequence ID" value="UWX63686.1"/>
    <property type="molecule type" value="Genomic_DNA"/>
</dbReference>
<evidence type="ECO:0000256" key="1">
    <source>
        <dbReference type="ARBA" id="ARBA00009179"/>
    </source>
</evidence>
<dbReference type="SMART" id="SM00228">
    <property type="entry name" value="PDZ"/>
    <property type="match status" value="1"/>
</dbReference>